<keyword evidence="3" id="KW-0804">Transcription</keyword>
<dbReference type="GO" id="GO:0006355">
    <property type="term" value="P:regulation of DNA-templated transcription"/>
    <property type="evidence" value="ECO:0007669"/>
    <property type="project" value="InterPro"/>
</dbReference>
<keyword evidence="2" id="KW-0238">DNA-binding</keyword>
<dbReference type="GO" id="GO:0003677">
    <property type="term" value="F:DNA binding"/>
    <property type="evidence" value="ECO:0007669"/>
    <property type="project" value="UniProtKB-KW"/>
</dbReference>
<dbReference type="SUPFAM" id="SSF46894">
    <property type="entry name" value="C-terminal effector domain of the bipartite response regulators"/>
    <property type="match status" value="1"/>
</dbReference>
<accession>X0QH76</accession>
<dbReference type="AlphaFoldDB" id="X0QH76"/>
<dbReference type="EMBL" id="BAWF01000094">
    <property type="protein sequence ID" value="GAF50236.1"/>
    <property type="molecule type" value="Genomic_DNA"/>
</dbReference>
<proteinExistence type="predicted"/>
<dbReference type="PANTHER" id="PTHR43214">
    <property type="entry name" value="TWO-COMPONENT RESPONSE REGULATOR"/>
    <property type="match status" value="1"/>
</dbReference>
<evidence type="ECO:0000256" key="1">
    <source>
        <dbReference type="ARBA" id="ARBA00023015"/>
    </source>
</evidence>
<protein>
    <submittedName>
        <fullName evidence="5">Putative LuxR family transcriptional regulator</fullName>
    </submittedName>
</protein>
<dbReference type="SMART" id="SM00421">
    <property type="entry name" value="HTH_LUXR"/>
    <property type="match status" value="1"/>
</dbReference>
<evidence type="ECO:0000313" key="6">
    <source>
        <dbReference type="Proteomes" id="UP000019491"/>
    </source>
</evidence>
<gene>
    <name evidence="5" type="ORF">RW1_094_02770</name>
</gene>
<feature type="domain" description="HTH luxR-type" evidence="4">
    <location>
        <begin position="222"/>
        <end position="287"/>
    </location>
</feature>
<keyword evidence="1" id="KW-0805">Transcription regulation</keyword>
<dbReference type="CDD" id="cd06170">
    <property type="entry name" value="LuxR_C_like"/>
    <property type="match status" value="1"/>
</dbReference>
<dbReference type="Proteomes" id="UP000019491">
    <property type="component" value="Unassembled WGS sequence"/>
</dbReference>
<organism evidence="5 6">
    <name type="scientific">Rhodococcus wratislaviensis NBRC 100605</name>
    <dbReference type="NCBI Taxonomy" id="1219028"/>
    <lineage>
        <taxon>Bacteria</taxon>
        <taxon>Bacillati</taxon>
        <taxon>Actinomycetota</taxon>
        <taxon>Actinomycetes</taxon>
        <taxon>Mycobacteriales</taxon>
        <taxon>Nocardiaceae</taxon>
        <taxon>Rhodococcus</taxon>
    </lineage>
</organism>
<evidence type="ECO:0000313" key="5">
    <source>
        <dbReference type="EMBL" id="GAF50236.1"/>
    </source>
</evidence>
<dbReference type="InterPro" id="IPR000792">
    <property type="entry name" value="Tscrpt_reg_LuxR_C"/>
</dbReference>
<name>X0QH76_RHOWR</name>
<dbReference type="InterPro" id="IPR039420">
    <property type="entry name" value="WalR-like"/>
</dbReference>
<comment type="caution">
    <text evidence="5">The sequence shown here is derived from an EMBL/GenBank/DDBJ whole genome shotgun (WGS) entry which is preliminary data.</text>
</comment>
<reference evidence="5 6" key="1">
    <citation type="submission" date="2014-02" db="EMBL/GenBank/DDBJ databases">
        <title>Whole genome shotgun sequence of Rhodococcus wratislaviensis NBRC 100605.</title>
        <authorList>
            <person name="Hosoyama A."/>
            <person name="Tsuchikane K."/>
            <person name="Yoshida I."/>
            <person name="Ohji S."/>
            <person name="Ichikawa N."/>
            <person name="Yamazoe A."/>
            <person name="Fujita N."/>
        </authorList>
    </citation>
    <scope>NUCLEOTIDE SEQUENCE [LARGE SCALE GENOMIC DNA]</scope>
    <source>
        <strain evidence="5 6">NBRC 100605</strain>
    </source>
</reference>
<dbReference type="InterPro" id="IPR036388">
    <property type="entry name" value="WH-like_DNA-bd_sf"/>
</dbReference>
<dbReference type="InterPro" id="IPR016032">
    <property type="entry name" value="Sig_transdc_resp-reg_C-effctor"/>
</dbReference>
<dbReference type="Gene3D" id="3.30.450.40">
    <property type="match status" value="1"/>
</dbReference>
<dbReference type="InterPro" id="IPR029016">
    <property type="entry name" value="GAF-like_dom_sf"/>
</dbReference>
<sequence length="290" mass="32255">MEADVTMSFETDTPIERRILARSLETLRKHAGMDMVFGGPVHHGAAAMEITDLTGVRTRSAVNLIVRNGEGLGGKALMLARPVSVADYFTAQGITHVYDHAVRPEAIETLAALPIIVDRVPRILVYLAARTHVRLGDRWFDSFTPLVRRLERDIAVEDEVRRRLSLMRNNADSDRMVLSRADLHDIAQELTDLAGQIEDDTLRARVEAVGNRFAPVPMPAGSQDPPTLLRPREIDVLEHVARGLSNREVAEALGLLPNTVKSYLKSAMRKLHATNRVQAILAARERGFLR</sequence>
<dbReference type="PROSITE" id="PS00622">
    <property type="entry name" value="HTH_LUXR_1"/>
    <property type="match status" value="1"/>
</dbReference>
<dbReference type="Gene3D" id="1.10.10.10">
    <property type="entry name" value="Winged helix-like DNA-binding domain superfamily/Winged helix DNA-binding domain"/>
    <property type="match status" value="1"/>
</dbReference>
<evidence type="ECO:0000256" key="3">
    <source>
        <dbReference type="ARBA" id="ARBA00023163"/>
    </source>
</evidence>
<keyword evidence="6" id="KW-1185">Reference proteome</keyword>
<evidence type="ECO:0000259" key="4">
    <source>
        <dbReference type="PROSITE" id="PS50043"/>
    </source>
</evidence>
<dbReference type="PANTHER" id="PTHR43214:SF38">
    <property type="entry name" value="NITRATE_NITRITE RESPONSE REGULATOR PROTEIN NARL"/>
    <property type="match status" value="1"/>
</dbReference>
<dbReference type="PRINTS" id="PR00038">
    <property type="entry name" value="HTHLUXR"/>
</dbReference>
<evidence type="ECO:0000256" key="2">
    <source>
        <dbReference type="ARBA" id="ARBA00023125"/>
    </source>
</evidence>
<dbReference type="PROSITE" id="PS50043">
    <property type="entry name" value="HTH_LUXR_2"/>
    <property type="match status" value="1"/>
</dbReference>
<dbReference type="Pfam" id="PF00196">
    <property type="entry name" value="GerE"/>
    <property type="match status" value="1"/>
</dbReference>